<feature type="region of interest" description="Disordered" evidence="1">
    <location>
        <begin position="200"/>
        <end position="242"/>
    </location>
</feature>
<protein>
    <recommendedName>
        <fullName evidence="5">Transmembrane protein</fullName>
    </recommendedName>
</protein>
<evidence type="ECO:0008006" key="5">
    <source>
        <dbReference type="Google" id="ProtNLM"/>
    </source>
</evidence>
<feature type="region of interest" description="Disordered" evidence="1">
    <location>
        <begin position="310"/>
        <end position="341"/>
    </location>
</feature>
<evidence type="ECO:0000256" key="1">
    <source>
        <dbReference type="SAM" id="MobiDB-lite"/>
    </source>
</evidence>
<keyword evidence="2" id="KW-0812">Transmembrane</keyword>
<feature type="region of interest" description="Disordered" evidence="1">
    <location>
        <begin position="73"/>
        <end position="102"/>
    </location>
</feature>
<feature type="compositionally biased region" description="Basic and acidic residues" evidence="1">
    <location>
        <begin position="331"/>
        <end position="341"/>
    </location>
</feature>
<evidence type="ECO:0000313" key="4">
    <source>
        <dbReference type="Proteomes" id="UP001214603"/>
    </source>
</evidence>
<dbReference type="Proteomes" id="UP001214603">
    <property type="component" value="Chromosome 1"/>
</dbReference>
<feature type="region of interest" description="Disordered" evidence="1">
    <location>
        <begin position="11"/>
        <end position="32"/>
    </location>
</feature>
<evidence type="ECO:0000256" key="2">
    <source>
        <dbReference type="SAM" id="Phobius"/>
    </source>
</evidence>
<dbReference type="AlphaFoldDB" id="A0AAF0DXB3"/>
<gene>
    <name evidence="3" type="ORF">MOBT1_000320</name>
</gene>
<feature type="compositionally biased region" description="Pro residues" evidence="1">
    <location>
        <begin position="90"/>
        <end position="102"/>
    </location>
</feature>
<reference evidence="3" key="1">
    <citation type="submission" date="2023-03" db="EMBL/GenBank/DDBJ databases">
        <title>Mating type loci evolution in Malassezia.</title>
        <authorList>
            <person name="Coelho M.A."/>
        </authorList>
    </citation>
    <scope>NUCLEOTIDE SEQUENCE</scope>
    <source>
        <strain evidence="3">CBS 7876</strain>
    </source>
</reference>
<organism evidence="3 4">
    <name type="scientific">Malassezia obtusa</name>
    <dbReference type="NCBI Taxonomy" id="76774"/>
    <lineage>
        <taxon>Eukaryota</taxon>
        <taxon>Fungi</taxon>
        <taxon>Dikarya</taxon>
        <taxon>Basidiomycota</taxon>
        <taxon>Ustilaginomycotina</taxon>
        <taxon>Malasseziomycetes</taxon>
        <taxon>Malasseziales</taxon>
        <taxon>Malasseziaceae</taxon>
        <taxon>Malassezia</taxon>
    </lineage>
</organism>
<sequence>MRRIVCNAAQPTHTVLQRRQSTNSPGGPRNDDDSAPVFSYPFVTLAVVAVAVFVLIVILVIVRMMVWNRRARQQAQNPNMDEEDGVYPPAFAPAPPPPDPIKPPPILEKVISPLSAPSRAHVPHVRGDWNMLQPVSVCFDRPASDHLRSTIREPARARELATQESLATQAQVTCLISLPTARTTFPDRLRRRPKEARSSLFTPLFNGGDGRPSYESELTGDLSHGHSLKRAASVHSRASAKEMSDARRDAYFEHLERDAKPDVGGLAPPQPELSRRNSRVSMRSAADEGDVDHVGIFAFGSAVFPITKAPGRDAEKHAPPTKADLSSLFERAQRVEAPTKR</sequence>
<dbReference type="EMBL" id="CP119934">
    <property type="protein sequence ID" value="WFD01644.1"/>
    <property type="molecule type" value="Genomic_DNA"/>
</dbReference>
<proteinExistence type="predicted"/>
<keyword evidence="4" id="KW-1185">Reference proteome</keyword>
<feature type="transmembrane region" description="Helical" evidence="2">
    <location>
        <begin position="38"/>
        <end position="62"/>
    </location>
</feature>
<feature type="region of interest" description="Disordered" evidence="1">
    <location>
        <begin position="256"/>
        <end position="286"/>
    </location>
</feature>
<name>A0AAF0DXB3_9BASI</name>
<feature type="compositionally biased region" description="Polar residues" evidence="1">
    <location>
        <begin position="11"/>
        <end position="25"/>
    </location>
</feature>
<keyword evidence="2" id="KW-0472">Membrane</keyword>
<keyword evidence="2" id="KW-1133">Transmembrane helix</keyword>
<evidence type="ECO:0000313" key="3">
    <source>
        <dbReference type="EMBL" id="WFD01644.1"/>
    </source>
</evidence>
<accession>A0AAF0DXB3</accession>